<dbReference type="Pfam" id="PF01738">
    <property type="entry name" value="DLH"/>
    <property type="match status" value="1"/>
</dbReference>
<dbReference type="InterPro" id="IPR029058">
    <property type="entry name" value="AB_hydrolase_fold"/>
</dbReference>
<dbReference type="InterPro" id="IPR051049">
    <property type="entry name" value="Dienelactone_hydrolase-like"/>
</dbReference>
<dbReference type="GO" id="GO:0016787">
    <property type="term" value="F:hydrolase activity"/>
    <property type="evidence" value="ECO:0007669"/>
    <property type="project" value="InterPro"/>
</dbReference>
<feature type="chain" id="PRO_5020338024" evidence="1">
    <location>
        <begin position="44"/>
        <end position="278"/>
    </location>
</feature>
<dbReference type="PANTHER" id="PTHR46623">
    <property type="entry name" value="CARBOXYMETHYLENEBUTENOLIDASE-RELATED"/>
    <property type="match status" value="1"/>
</dbReference>
<protein>
    <submittedName>
        <fullName evidence="3">Carboxymethylenebutenolidase</fullName>
    </submittedName>
</protein>
<organism evidence="3 4">
    <name type="scientific">Desulfovibrio desulfuricans</name>
    <dbReference type="NCBI Taxonomy" id="876"/>
    <lineage>
        <taxon>Bacteria</taxon>
        <taxon>Pseudomonadati</taxon>
        <taxon>Thermodesulfobacteriota</taxon>
        <taxon>Desulfovibrionia</taxon>
        <taxon>Desulfovibrionales</taxon>
        <taxon>Desulfovibrionaceae</taxon>
        <taxon>Desulfovibrio</taxon>
    </lineage>
</organism>
<dbReference type="Proteomes" id="UP000297065">
    <property type="component" value="Chromosome"/>
</dbReference>
<evidence type="ECO:0000259" key="2">
    <source>
        <dbReference type="Pfam" id="PF01738"/>
    </source>
</evidence>
<name>A0A4P7UJG8_DESDE</name>
<dbReference type="EMBL" id="CP036295">
    <property type="protein sequence ID" value="QCC84681.1"/>
    <property type="molecule type" value="Genomic_DNA"/>
</dbReference>
<evidence type="ECO:0000313" key="4">
    <source>
        <dbReference type="Proteomes" id="UP000297065"/>
    </source>
</evidence>
<evidence type="ECO:0000256" key="1">
    <source>
        <dbReference type="SAM" id="SignalP"/>
    </source>
</evidence>
<dbReference type="InterPro" id="IPR002925">
    <property type="entry name" value="Dienelactn_hydro"/>
</dbReference>
<dbReference type="Gene3D" id="3.40.50.1820">
    <property type="entry name" value="alpha/beta hydrolase"/>
    <property type="match status" value="1"/>
</dbReference>
<proteinExistence type="predicted"/>
<evidence type="ECO:0000313" key="3">
    <source>
        <dbReference type="EMBL" id="QCC84681.1"/>
    </source>
</evidence>
<reference evidence="3 4" key="1">
    <citation type="submission" date="2019-02" db="EMBL/GenBank/DDBJ databases">
        <title>Complete Genome Sequence of Desulfovibrio desulfuricans IC1, a Sulfonate Utilizing Anaerobe.</title>
        <authorList>
            <person name="Day L.A."/>
            <person name="De Leon K.B."/>
            <person name="Wall J.D."/>
        </authorList>
    </citation>
    <scope>NUCLEOTIDE SEQUENCE [LARGE SCALE GENOMIC DNA]</scope>
    <source>
        <strain evidence="3 4">IC1</strain>
    </source>
</reference>
<accession>A0A4P7UJG8</accession>
<gene>
    <name evidence="3" type="ORF">DDIC_02070</name>
</gene>
<sequence>MSVTGGMNPMIFLLSTSCNMHSAKIFCWSCLAVFLAWSVRAHAADIQIRETTQATSQGAVAVKAFFAADQGRHAAVVILHGSQGLEKFRTFYERNAASLARAGFNAYLLSYYNGQDAACAKTVEQRRANFAKRIMAWSLMVSDVVTSILADGRNTRAVGLVGYSQGGFLGADVASRDDRVSALVVFYGGISPTRSPDKRSPAHMPPLLELHGDADATVPMERGKELVDMTRSLGQSAEMVVYPGAGHGFGGATAADAEQRTLAFFQAQLTGHDLLPLP</sequence>
<feature type="signal peptide" evidence="1">
    <location>
        <begin position="1"/>
        <end position="43"/>
    </location>
</feature>
<dbReference type="AlphaFoldDB" id="A0A4P7UJG8"/>
<dbReference type="SUPFAM" id="SSF53474">
    <property type="entry name" value="alpha/beta-Hydrolases"/>
    <property type="match status" value="1"/>
</dbReference>
<dbReference type="PANTHER" id="PTHR46623:SF6">
    <property type="entry name" value="ALPHA_BETA-HYDROLASES SUPERFAMILY PROTEIN"/>
    <property type="match status" value="1"/>
</dbReference>
<keyword evidence="1" id="KW-0732">Signal</keyword>
<feature type="domain" description="Dienelactone hydrolase" evidence="2">
    <location>
        <begin position="70"/>
        <end position="255"/>
    </location>
</feature>
<dbReference type="OrthoDB" id="9771666at2"/>